<evidence type="ECO:0000313" key="1">
    <source>
        <dbReference type="EMBL" id="KAJ8918311.1"/>
    </source>
</evidence>
<feature type="non-terminal residue" evidence="1">
    <location>
        <position position="1"/>
    </location>
</feature>
<organism evidence="1 2">
    <name type="scientific">Exocentrus adspersus</name>
    <dbReference type="NCBI Taxonomy" id="1586481"/>
    <lineage>
        <taxon>Eukaryota</taxon>
        <taxon>Metazoa</taxon>
        <taxon>Ecdysozoa</taxon>
        <taxon>Arthropoda</taxon>
        <taxon>Hexapoda</taxon>
        <taxon>Insecta</taxon>
        <taxon>Pterygota</taxon>
        <taxon>Neoptera</taxon>
        <taxon>Endopterygota</taxon>
        <taxon>Coleoptera</taxon>
        <taxon>Polyphaga</taxon>
        <taxon>Cucujiformia</taxon>
        <taxon>Chrysomeloidea</taxon>
        <taxon>Cerambycidae</taxon>
        <taxon>Lamiinae</taxon>
        <taxon>Acanthocinini</taxon>
        <taxon>Exocentrus</taxon>
    </lineage>
</organism>
<dbReference type="AlphaFoldDB" id="A0AAV8VXE5"/>
<protein>
    <recommendedName>
        <fullName evidence="3">Reverse transcriptase</fullName>
    </recommendedName>
</protein>
<dbReference type="EMBL" id="JANEYG010000027">
    <property type="protein sequence ID" value="KAJ8918311.1"/>
    <property type="molecule type" value="Genomic_DNA"/>
</dbReference>
<evidence type="ECO:0000313" key="2">
    <source>
        <dbReference type="Proteomes" id="UP001159042"/>
    </source>
</evidence>
<proteinExistence type="predicted"/>
<comment type="caution">
    <text evidence="1">The sequence shown here is derived from an EMBL/GenBank/DDBJ whole genome shotgun (WGS) entry which is preliminary data.</text>
</comment>
<gene>
    <name evidence="1" type="ORF">NQ315_014181</name>
</gene>
<sequence length="148" mass="17507">RKALDFASLRSKCWFQYVDDTLIIWSHELDIVEEFQQHLNGVHTDIKFIIADGTLGHMVYRKPSYTLSELTDSMLTLTTTHRNKAFSIHCFIWHVTLSNLNELDDELDHLRTAYSCYNDTHPRESNERSGEDPMPGRKKDLWWAYTYH</sequence>
<dbReference type="Proteomes" id="UP001159042">
    <property type="component" value="Unassembled WGS sequence"/>
</dbReference>
<name>A0AAV8VXE5_9CUCU</name>
<accession>A0AAV8VXE5</accession>
<evidence type="ECO:0008006" key="3">
    <source>
        <dbReference type="Google" id="ProtNLM"/>
    </source>
</evidence>
<reference evidence="1 2" key="1">
    <citation type="journal article" date="2023" name="Insect Mol. Biol.">
        <title>Genome sequencing provides insights into the evolution of gene families encoding plant cell wall-degrading enzymes in longhorned beetles.</title>
        <authorList>
            <person name="Shin N.R."/>
            <person name="Okamura Y."/>
            <person name="Kirsch R."/>
            <person name="Pauchet Y."/>
        </authorList>
    </citation>
    <scope>NUCLEOTIDE SEQUENCE [LARGE SCALE GENOMIC DNA]</scope>
    <source>
        <strain evidence="1">EAD_L_NR</strain>
    </source>
</reference>
<keyword evidence="2" id="KW-1185">Reference proteome</keyword>